<dbReference type="InterPro" id="IPR037185">
    <property type="entry name" value="EmrE-like"/>
</dbReference>
<evidence type="ECO:0000259" key="7">
    <source>
        <dbReference type="Pfam" id="PF00892"/>
    </source>
</evidence>
<dbReference type="SUPFAM" id="SSF103481">
    <property type="entry name" value="Multidrug resistance efflux transporter EmrE"/>
    <property type="match status" value="2"/>
</dbReference>
<evidence type="ECO:0000256" key="3">
    <source>
        <dbReference type="ARBA" id="ARBA00022692"/>
    </source>
</evidence>
<dbReference type="InterPro" id="IPR050638">
    <property type="entry name" value="AA-Vitamin_Transporters"/>
</dbReference>
<dbReference type="GO" id="GO:0016020">
    <property type="term" value="C:membrane"/>
    <property type="evidence" value="ECO:0007669"/>
    <property type="project" value="UniProtKB-SubCell"/>
</dbReference>
<comment type="caution">
    <text evidence="8">The sequence shown here is derived from an EMBL/GenBank/DDBJ whole genome shotgun (WGS) entry which is preliminary data.</text>
</comment>
<dbReference type="Gene3D" id="1.10.3730.20">
    <property type="match status" value="1"/>
</dbReference>
<dbReference type="OrthoDB" id="5186724at2"/>
<feature type="transmembrane region" description="Helical" evidence="6">
    <location>
        <begin position="271"/>
        <end position="288"/>
    </location>
</feature>
<comment type="subcellular location">
    <subcellularLocation>
        <location evidence="1">Membrane</location>
        <topology evidence="1">Multi-pass membrane protein</topology>
    </subcellularLocation>
</comment>
<dbReference type="eggNOG" id="COG0697">
    <property type="taxonomic scope" value="Bacteria"/>
</dbReference>
<dbReference type="RefSeq" id="WP_020876090.1">
    <property type="nucleotide sequence ID" value="NZ_ATHJ01000070.1"/>
</dbReference>
<organism evidence="8 9">
    <name type="scientific">Desulfococcus multivorans DSM 2059</name>
    <dbReference type="NCBI Taxonomy" id="1121405"/>
    <lineage>
        <taxon>Bacteria</taxon>
        <taxon>Pseudomonadati</taxon>
        <taxon>Thermodesulfobacteriota</taxon>
        <taxon>Desulfobacteria</taxon>
        <taxon>Desulfobacterales</taxon>
        <taxon>Desulfococcaceae</taxon>
        <taxon>Desulfococcus</taxon>
    </lineage>
</organism>
<feature type="transmembrane region" description="Helical" evidence="6">
    <location>
        <begin position="213"/>
        <end position="234"/>
    </location>
</feature>
<dbReference type="PATRIC" id="fig|1121405.3.peg.1153"/>
<keyword evidence="3 6" id="KW-0812">Transmembrane</keyword>
<keyword evidence="5 6" id="KW-0472">Membrane</keyword>
<evidence type="ECO:0000256" key="5">
    <source>
        <dbReference type="ARBA" id="ARBA00023136"/>
    </source>
</evidence>
<feature type="transmembrane region" description="Helical" evidence="6">
    <location>
        <begin position="181"/>
        <end position="201"/>
    </location>
</feature>
<dbReference type="Pfam" id="PF00892">
    <property type="entry name" value="EamA"/>
    <property type="match status" value="2"/>
</dbReference>
<feature type="transmembrane region" description="Helical" evidence="6">
    <location>
        <begin position="95"/>
        <end position="114"/>
    </location>
</feature>
<evidence type="ECO:0000256" key="6">
    <source>
        <dbReference type="SAM" id="Phobius"/>
    </source>
</evidence>
<dbReference type="PANTHER" id="PTHR32322">
    <property type="entry name" value="INNER MEMBRANE TRANSPORTER"/>
    <property type="match status" value="1"/>
</dbReference>
<evidence type="ECO:0000313" key="9">
    <source>
        <dbReference type="Proteomes" id="UP000014977"/>
    </source>
</evidence>
<dbReference type="STRING" id="897.B2D07_02745"/>
<dbReference type="EMBL" id="ATHJ01000070">
    <property type="protein sequence ID" value="EPR41979.1"/>
    <property type="molecule type" value="Genomic_DNA"/>
</dbReference>
<evidence type="ECO:0000256" key="1">
    <source>
        <dbReference type="ARBA" id="ARBA00004141"/>
    </source>
</evidence>
<dbReference type="AlphaFoldDB" id="S7V5P2"/>
<proteinExistence type="inferred from homology"/>
<reference evidence="8 9" key="1">
    <citation type="journal article" date="2013" name="Genome Announc.">
        <title>Draft genome sequences for three mercury-methylating, sulfate-reducing bacteria.</title>
        <authorList>
            <person name="Brown S.D."/>
            <person name="Hurt R.A.Jr."/>
            <person name="Gilmour C.C."/>
            <person name="Elias D.A."/>
        </authorList>
    </citation>
    <scope>NUCLEOTIDE SEQUENCE [LARGE SCALE GENOMIC DNA]</scope>
    <source>
        <strain evidence="8 9">DSM 2059</strain>
    </source>
</reference>
<name>S7V5P2_DESML</name>
<feature type="transmembrane region" description="Helical" evidence="6">
    <location>
        <begin position="121"/>
        <end position="138"/>
    </location>
</feature>
<feature type="transmembrane region" description="Helical" evidence="6">
    <location>
        <begin position="246"/>
        <end position="265"/>
    </location>
</feature>
<protein>
    <recommendedName>
        <fullName evidence="7">EamA domain-containing protein</fullName>
    </recommendedName>
</protein>
<dbReference type="Proteomes" id="UP000014977">
    <property type="component" value="Unassembled WGS sequence"/>
</dbReference>
<feature type="transmembrane region" description="Helical" evidence="6">
    <location>
        <begin position="65"/>
        <end position="83"/>
    </location>
</feature>
<feature type="transmembrane region" description="Helical" evidence="6">
    <location>
        <begin position="144"/>
        <end position="169"/>
    </location>
</feature>
<feature type="domain" description="EamA" evidence="7">
    <location>
        <begin position="4"/>
        <end position="137"/>
    </location>
</feature>
<sequence length="301" mass="32419">MFKIYLKLLLTAFFWGGTFVAGRMLSGRISPCSVAFLRFTVAAIVLLLLTWRIEGRLPMVERRQILPLFLLGMTGVFSYNIFFFKGLELISAGRAALIIALNPIFITICAAMFFRERLSPLKVIGILLSVAGAMIVVSRGNPAALLTAGLGLGEVYILGCVLSWVAFSIIGKMILSGVTPLVSVTYSAAVGAAALFVPAYFEGVTRHLPEYTAVVWFNVIYLGVFGTVIGFIWYYEGIKAIGPTRAGLFINFVPVSAIILAFFILGEPATLSLLVGAVLVIGGVYLTHAGRPARRPAPVSS</sequence>
<keyword evidence="9" id="KW-1185">Reference proteome</keyword>
<dbReference type="PANTHER" id="PTHR32322:SF2">
    <property type="entry name" value="EAMA DOMAIN-CONTAINING PROTEIN"/>
    <property type="match status" value="1"/>
</dbReference>
<feature type="domain" description="EamA" evidence="7">
    <location>
        <begin position="152"/>
        <end position="287"/>
    </location>
</feature>
<gene>
    <name evidence="8" type="ORF">dsmv_1706</name>
</gene>
<evidence type="ECO:0000313" key="8">
    <source>
        <dbReference type="EMBL" id="EPR41979.1"/>
    </source>
</evidence>
<dbReference type="InterPro" id="IPR000620">
    <property type="entry name" value="EamA_dom"/>
</dbReference>
<comment type="similarity">
    <text evidence="2">Belongs to the EamA transporter family.</text>
</comment>
<evidence type="ECO:0000256" key="4">
    <source>
        <dbReference type="ARBA" id="ARBA00022989"/>
    </source>
</evidence>
<feature type="transmembrane region" description="Helical" evidence="6">
    <location>
        <begin position="36"/>
        <end position="53"/>
    </location>
</feature>
<keyword evidence="4 6" id="KW-1133">Transmembrane helix</keyword>
<evidence type="ECO:0000256" key="2">
    <source>
        <dbReference type="ARBA" id="ARBA00007362"/>
    </source>
</evidence>
<accession>S7V5P2</accession>